<dbReference type="Proteomes" id="UP000287547">
    <property type="component" value="Unassembled WGS sequence"/>
</dbReference>
<dbReference type="PANTHER" id="PTHR33361:SF2">
    <property type="entry name" value="DUF885 DOMAIN-CONTAINING PROTEIN"/>
    <property type="match status" value="1"/>
</dbReference>
<dbReference type="Pfam" id="PF05960">
    <property type="entry name" value="DUF885"/>
    <property type="match status" value="1"/>
</dbReference>
<name>A0A428Z7E0_KIBAR</name>
<dbReference type="PANTHER" id="PTHR33361">
    <property type="entry name" value="GLR0591 PROTEIN"/>
    <property type="match status" value="1"/>
</dbReference>
<reference evidence="1 2" key="1">
    <citation type="submission" date="2018-05" db="EMBL/GenBank/DDBJ databases">
        <title>Evolution of GPA BGCs.</title>
        <authorList>
            <person name="Waglechner N."/>
            <person name="Wright G.D."/>
        </authorList>
    </citation>
    <scope>NUCLEOTIDE SEQUENCE [LARGE SCALE GENOMIC DNA]</scope>
    <source>
        <strain evidence="1 2">A82846</strain>
    </source>
</reference>
<dbReference type="AlphaFoldDB" id="A0A428Z7E0"/>
<comment type="caution">
    <text evidence="1">The sequence shown here is derived from an EMBL/GenBank/DDBJ whole genome shotgun (WGS) entry which is preliminary data.</text>
</comment>
<proteinExistence type="predicted"/>
<evidence type="ECO:0000313" key="1">
    <source>
        <dbReference type="EMBL" id="RSM83564.1"/>
    </source>
</evidence>
<organism evidence="1 2">
    <name type="scientific">Kibdelosporangium aridum</name>
    <dbReference type="NCBI Taxonomy" id="2030"/>
    <lineage>
        <taxon>Bacteria</taxon>
        <taxon>Bacillati</taxon>
        <taxon>Actinomycetota</taxon>
        <taxon>Actinomycetes</taxon>
        <taxon>Pseudonocardiales</taxon>
        <taxon>Pseudonocardiaceae</taxon>
        <taxon>Kibdelosporangium</taxon>
    </lineage>
</organism>
<accession>A0A428Z7E0</accession>
<dbReference type="InterPro" id="IPR010281">
    <property type="entry name" value="DUF885"/>
</dbReference>
<protein>
    <submittedName>
        <fullName evidence="1">DUF885 domain-containing protein</fullName>
    </submittedName>
</protein>
<dbReference type="OrthoDB" id="9760040at2"/>
<gene>
    <name evidence="1" type="ORF">DMH04_23270</name>
</gene>
<evidence type="ECO:0000313" key="2">
    <source>
        <dbReference type="Proteomes" id="UP000287547"/>
    </source>
</evidence>
<sequence length="498" mass="55386">MGLVIDRLADELLAVIAEEDPVNDFLDDEDTDIPLPDPAEDAQFRLAERARDIAERASALEPSVTRGVLLHQADALITRVESRLVEHTMWDFLVSPIAKIFSGQVACRPDRLAALPEFLAKSAKRHQSGVAAGRLPVAYRAKAAVGRIDAFLADPAELGTDDPEIRRAFVAYRDVLDSLPGRPEEQPGLCWLPDGEATYARLAKMHTTTAYTPEQLHQAGLDAMARLDEEFAQIGKAPASHIRDRIRNDPSMRYRSEDEVLAIPRAAIARAWEVAPQYFGRLPATSCAVEPTPAERAPNQSVASYSPAKAVYYANTYRWQERDRCIAEANAFHEGVPGHHFQITLAKEMTGVPRLRKVAWINAYLEGWSLYCERLADELGLYSGDEARIGMLVLESLRAARLVVDTGLHAFGWTRAQVVAYLREHTAMNEVEIQQETDRYIELPGQGLSYLCGRLELDRIRALAQGRGEFNLRTFHDLVLSTGPVPMDVLTDVVIGEL</sequence>
<dbReference type="EMBL" id="QHKI01000019">
    <property type="protein sequence ID" value="RSM83564.1"/>
    <property type="molecule type" value="Genomic_DNA"/>
</dbReference>